<keyword evidence="1" id="KW-1133">Transmembrane helix</keyword>
<proteinExistence type="predicted"/>
<keyword evidence="3" id="KW-1185">Reference proteome</keyword>
<keyword evidence="1" id="KW-0812">Transmembrane</keyword>
<name>A0A4Z1EVQ4_9HELO</name>
<comment type="caution">
    <text evidence="2">The sequence shown here is derived from an EMBL/GenBank/DDBJ whole genome shotgun (WGS) entry which is preliminary data.</text>
</comment>
<feature type="transmembrane region" description="Helical" evidence="1">
    <location>
        <begin position="159"/>
        <end position="183"/>
    </location>
</feature>
<evidence type="ECO:0000313" key="2">
    <source>
        <dbReference type="EMBL" id="TGO15560.1"/>
    </source>
</evidence>
<feature type="transmembrane region" description="Helical" evidence="1">
    <location>
        <begin position="77"/>
        <end position="100"/>
    </location>
</feature>
<dbReference type="Proteomes" id="UP000297777">
    <property type="component" value="Unassembled WGS sequence"/>
</dbReference>
<feature type="transmembrane region" description="Helical" evidence="1">
    <location>
        <begin position="37"/>
        <end position="65"/>
    </location>
</feature>
<protein>
    <submittedName>
        <fullName evidence="2">Uncharacterized protein</fullName>
    </submittedName>
</protein>
<sequence>MASTPDDAQADFIWNNFYFTTKVIFAHSVIRLAPKIIILVQVSCFSICTFLSVACTISVISWYVFGGSAPDTVSGDIIWLLPIVVPFIYSPPLLIYTLALSPEELKERPDKIYILHSISQIFCALTVNFIASEAAWATVTGLFSLVEPLGKGGRGSHPIIWVVLFIEMILCIVLYINALAFSWKPYIKRAARYSDRGWLLEFEILCVPFQNIKAQYPRHSEVEEGQTGHLLEEIPTETSKSMKEDV</sequence>
<dbReference type="AlphaFoldDB" id="A0A4Z1EVQ4"/>
<reference evidence="2 3" key="1">
    <citation type="submission" date="2017-12" db="EMBL/GenBank/DDBJ databases">
        <title>Comparative genomics of Botrytis spp.</title>
        <authorList>
            <person name="Valero-Jimenez C.A."/>
            <person name="Tapia P."/>
            <person name="Veloso J."/>
            <person name="Silva-Moreno E."/>
            <person name="Staats M."/>
            <person name="Valdes J.H."/>
            <person name="Van Kan J.A.L."/>
        </authorList>
    </citation>
    <scope>NUCLEOTIDE SEQUENCE [LARGE SCALE GENOMIC DNA]</scope>
    <source>
        <strain evidence="2 3">Bt9001</strain>
    </source>
</reference>
<dbReference type="EMBL" id="PQXH01000039">
    <property type="protein sequence ID" value="TGO15560.1"/>
    <property type="molecule type" value="Genomic_DNA"/>
</dbReference>
<evidence type="ECO:0000313" key="3">
    <source>
        <dbReference type="Proteomes" id="UP000297777"/>
    </source>
</evidence>
<dbReference type="OrthoDB" id="3550996at2759"/>
<feature type="transmembrane region" description="Helical" evidence="1">
    <location>
        <begin position="112"/>
        <end position="139"/>
    </location>
</feature>
<accession>A0A4Z1EVQ4</accession>
<organism evidence="2 3">
    <name type="scientific">Botrytis tulipae</name>
    <dbReference type="NCBI Taxonomy" id="87230"/>
    <lineage>
        <taxon>Eukaryota</taxon>
        <taxon>Fungi</taxon>
        <taxon>Dikarya</taxon>
        <taxon>Ascomycota</taxon>
        <taxon>Pezizomycotina</taxon>
        <taxon>Leotiomycetes</taxon>
        <taxon>Helotiales</taxon>
        <taxon>Sclerotiniaceae</taxon>
        <taxon>Botrytis</taxon>
    </lineage>
</organism>
<gene>
    <name evidence="2" type="ORF">BTUL_0039g00790</name>
</gene>
<evidence type="ECO:0000256" key="1">
    <source>
        <dbReference type="SAM" id="Phobius"/>
    </source>
</evidence>
<feature type="transmembrane region" description="Helical" evidence="1">
    <location>
        <begin position="12"/>
        <end position="30"/>
    </location>
</feature>
<keyword evidence="1" id="KW-0472">Membrane</keyword>